<evidence type="ECO:0000256" key="2">
    <source>
        <dbReference type="ARBA" id="ARBA00004496"/>
    </source>
</evidence>
<dbReference type="GO" id="GO:0051082">
    <property type="term" value="F:unfolded protein binding"/>
    <property type="evidence" value="ECO:0007669"/>
    <property type="project" value="InterPro"/>
</dbReference>
<comment type="similarity">
    <text evidence="3">Belongs to the prefoldin subunit beta family.</text>
</comment>
<evidence type="ECO:0000256" key="6">
    <source>
        <dbReference type="ARBA" id="ARBA00022490"/>
    </source>
</evidence>
<dbReference type="SUPFAM" id="SSF46579">
    <property type="entry name" value="Prefoldin"/>
    <property type="match status" value="1"/>
</dbReference>
<evidence type="ECO:0000313" key="9">
    <source>
        <dbReference type="EMBL" id="JAA70771.1"/>
    </source>
</evidence>
<evidence type="ECO:0000256" key="4">
    <source>
        <dbReference type="ARBA" id="ARBA00011695"/>
    </source>
</evidence>
<dbReference type="GO" id="GO:0006457">
    <property type="term" value="P:protein folding"/>
    <property type="evidence" value="ECO:0007669"/>
    <property type="project" value="InterPro"/>
</dbReference>
<dbReference type="PANTHER" id="PTHR21162:SF0">
    <property type="entry name" value="P53 AND DNA DAMAGE-REGULATED PROTEIN 1"/>
    <property type="match status" value="1"/>
</dbReference>
<accession>A0A0K8RI76</accession>
<dbReference type="InterPro" id="IPR009053">
    <property type="entry name" value="Prefoldin"/>
</dbReference>
<organism evidence="9">
    <name type="scientific">Ixodes ricinus</name>
    <name type="common">Common tick</name>
    <name type="synonym">Acarus ricinus</name>
    <dbReference type="NCBI Taxonomy" id="34613"/>
    <lineage>
        <taxon>Eukaryota</taxon>
        <taxon>Metazoa</taxon>
        <taxon>Ecdysozoa</taxon>
        <taxon>Arthropoda</taxon>
        <taxon>Chelicerata</taxon>
        <taxon>Arachnida</taxon>
        <taxon>Acari</taxon>
        <taxon>Parasitiformes</taxon>
        <taxon>Ixodida</taxon>
        <taxon>Ixodoidea</taxon>
        <taxon>Ixodidae</taxon>
        <taxon>Ixodinae</taxon>
        <taxon>Ixodes</taxon>
    </lineage>
</organism>
<dbReference type="InterPro" id="IPR030482">
    <property type="entry name" value="PDRG1"/>
</dbReference>
<dbReference type="GO" id="GO:0016272">
    <property type="term" value="C:prefoldin complex"/>
    <property type="evidence" value="ECO:0007669"/>
    <property type="project" value="InterPro"/>
</dbReference>
<dbReference type="Gene3D" id="1.10.287.370">
    <property type="match status" value="1"/>
</dbReference>
<name>A0A0K8RI76_IXORI</name>
<proteinExistence type="evidence at transcript level"/>
<comment type="subunit">
    <text evidence="8">Component of the PAQosome complex which is responsible for the biogenesis of several protein complexes and which consists of R2TP complex members RUVBL1, RUVBL2, RPAP3 and PIH1D1, URI complex members PFDN2, PFDN6, PDRG1, UXT and URI1 as well as ASDURF, POLR2E and DNAAF10/WDR92.</text>
</comment>
<dbReference type="Pfam" id="PF01920">
    <property type="entry name" value="Prefoldin_2"/>
    <property type="match status" value="1"/>
</dbReference>
<comment type="subcellular location">
    <subcellularLocation>
        <location evidence="2">Cytoplasm</location>
    </subcellularLocation>
</comment>
<comment type="function">
    <text evidence="1">May play a role in chaperone-mediated protein folding.</text>
</comment>
<evidence type="ECO:0000256" key="8">
    <source>
        <dbReference type="ARBA" id="ARBA00026022"/>
    </source>
</evidence>
<dbReference type="AlphaFoldDB" id="A0A0K8RI76"/>
<comment type="subunit">
    <text evidence="4">Heterohexamer of two PFD-alpha type and four PFD-beta type subunits.</text>
</comment>
<dbReference type="EMBL" id="GADI01003037">
    <property type="protein sequence ID" value="JAA70771.1"/>
    <property type="molecule type" value="mRNA"/>
</dbReference>
<keyword evidence="6" id="KW-0963">Cytoplasm</keyword>
<dbReference type="CDD" id="cd22860">
    <property type="entry name" value="PDRG1"/>
    <property type="match status" value="1"/>
</dbReference>
<evidence type="ECO:0000256" key="5">
    <source>
        <dbReference type="ARBA" id="ARBA00016313"/>
    </source>
</evidence>
<keyword evidence="7" id="KW-0143">Chaperone</keyword>
<dbReference type="GO" id="GO:0005737">
    <property type="term" value="C:cytoplasm"/>
    <property type="evidence" value="ECO:0007669"/>
    <property type="project" value="UniProtKB-SubCell"/>
</dbReference>
<evidence type="ECO:0000256" key="3">
    <source>
        <dbReference type="ARBA" id="ARBA00008045"/>
    </source>
</evidence>
<evidence type="ECO:0000256" key="7">
    <source>
        <dbReference type="ARBA" id="ARBA00023186"/>
    </source>
</evidence>
<dbReference type="InterPro" id="IPR002777">
    <property type="entry name" value="PFD_beta-like"/>
</dbReference>
<evidence type="ECO:0000256" key="1">
    <source>
        <dbReference type="ARBA" id="ARBA00003581"/>
    </source>
</evidence>
<dbReference type="PANTHER" id="PTHR21162">
    <property type="entry name" value="P53 AND DNA DAMAGE-REGULATED PROTEIN"/>
    <property type="match status" value="1"/>
</dbReference>
<sequence length="132" mass="15303">MNPTATKVKRFLAEIEATAETILADKEQLVELDRRRQKNREALRCLQNPMDDSRRPWVCIGNMFMKIPKARTKELLVQEQEKLESEIGALRAKLKKNVQLLREMEGRSEVQGFDLEPLGRDEMRAIDKVLAP</sequence>
<protein>
    <recommendedName>
        <fullName evidence="5">p53 and DNA damage-regulated protein 1</fullName>
    </recommendedName>
</protein>
<reference evidence="9" key="1">
    <citation type="submission" date="2012-12" db="EMBL/GenBank/DDBJ databases">
        <title>Identification and characterization of a phenylalanine ammonia-lyase gene family in Isatis indigotica Fort.</title>
        <authorList>
            <person name="Liu Q."/>
            <person name="Chen J."/>
            <person name="Zhou X."/>
            <person name="Di P."/>
            <person name="Xiao Y."/>
            <person name="Xuan H."/>
            <person name="Zhang L."/>
            <person name="Chen W."/>
        </authorList>
    </citation>
    <scope>NUCLEOTIDE SEQUENCE</scope>
    <source>
        <tissue evidence="9">Salivary gland</tissue>
    </source>
</reference>